<organism evidence="2 3">
    <name type="scientific">Pseudoalteromonas obscura</name>
    <dbReference type="NCBI Taxonomy" id="3048491"/>
    <lineage>
        <taxon>Bacteria</taxon>
        <taxon>Pseudomonadati</taxon>
        <taxon>Pseudomonadota</taxon>
        <taxon>Gammaproteobacteria</taxon>
        <taxon>Alteromonadales</taxon>
        <taxon>Pseudoalteromonadaceae</taxon>
        <taxon>Pseudoalteromonas</taxon>
    </lineage>
</organism>
<proteinExistence type="predicted"/>
<protein>
    <recommendedName>
        <fullName evidence="4">DUF3379 domain-containing protein</fullName>
    </recommendedName>
</protein>
<gene>
    <name evidence="2" type="ORF">QNM18_15450</name>
</gene>
<evidence type="ECO:0008006" key="4">
    <source>
        <dbReference type="Google" id="ProtNLM"/>
    </source>
</evidence>
<keyword evidence="1" id="KW-0812">Transmembrane</keyword>
<name>A0ABT7EN52_9GAMM</name>
<evidence type="ECO:0000256" key="1">
    <source>
        <dbReference type="SAM" id="Phobius"/>
    </source>
</evidence>
<dbReference type="Proteomes" id="UP001231915">
    <property type="component" value="Unassembled WGS sequence"/>
</dbReference>
<evidence type="ECO:0000313" key="2">
    <source>
        <dbReference type="EMBL" id="MDK2596448.1"/>
    </source>
</evidence>
<accession>A0ABT7EN52</accession>
<dbReference type="EMBL" id="JASJUT010000006">
    <property type="protein sequence ID" value="MDK2596448.1"/>
    <property type="molecule type" value="Genomic_DNA"/>
</dbReference>
<feature type="transmembrane region" description="Helical" evidence="1">
    <location>
        <begin position="47"/>
        <end position="69"/>
    </location>
</feature>
<comment type="caution">
    <text evidence="2">The sequence shown here is derived from an EMBL/GenBank/DDBJ whole genome shotgun (WGS) entry which is preliminary data.</text>
</comment>
<sequence>MKDSQPQLNELQQAYSIAKRQNKMSSKQIRKLKRLSRLENRKHTRQFWLRTSLWASSCCVLALVGSLSLQSILSDFETFLAQLEPNSFSSQYDVVETHNIVEGQYQTTIAQQKAQLDDSLAGSQAKLNEVSQFYGKLVHSERDVWFIADCQNQTLIEVRKSLLDELGVPDDLSVASDQGLLLALGKNQSGQLVSITTPPSGQALYACP</sequence>
<keyword evidence="1" id="KW-1133">Transmembrane helix</keyword>
<keyword evidence="3" id="KW-1185">Reference proteome</keyword>
<reference evidence="2 3" key="1">
    <citation type="submission" date="2023-05" db="EMBL/GenBank/DDBJ databases">
        <title>Pseudoalteromonas ardens sp. nov., Pseudoalteromonas obscura sp. nov., and Pseudoalteromonas umbrosa sp. nov., isolated from the coral Montipora capitata.</title>
        <authorList>
            <person name="Thomas E.M."/>
            <person name="Smith E.M."/>
            <person name="Papke E."/>
            <person name="Shlafstein M.D."/>
            <person name="Oline D.K."/>
            <person name="Videau P."/>
            <person name="Saw J.H."/>
            <person name="Strangman W.K."/>
            <person name="Ushijima B."/>
        </authorList>
    </citation>
    <scope>NUCLEOTIDE SEQUENCE [LARGE SCALE GENOMIC DNA]</scope>
    <source>
        <strain evidence="2 3">P94</strain>
    </source>
</reference>
<evidence type="ECO:0000313" key="3">
    <source>
        <dbReference type="Proteomes" id="UP001231915"/>
    </source>
</evidence>
<keyword evidence="1" id="KW-0472">Membrane</keyword>
<dbReference type="RefSeq" id="WP_211013535.1">
    <property type="nucleotide sequence ID" value="NZ_JASJUT010000006.1"/>
</dbReference>